<name>A0ACC3AJF0_9EURO</name>
<reference evidence="1" key="1">
    <citation type="submission" date="2022-10" db="EMBL/GenBank/DDBJ databases">
        <title>Culturing micro-colonial fungi from biological soil crusts in the Mojave desert and describing Neophaeococcomyces mojavensis, and introducing the new genera and species Taxawa tesnikishii.</title>
        <authorList>
            <person name="Kurbessoian T."/>
            <person name="Stajich J.E."/>
        </authorList>
    </citation>
    <scope>NUCLEOTIDE SEQUENCE</scope>
    <source>
        <strain evidence="1">JES_112</strain>
    </source>
</reference>
<organism evidence="1 2">
    <name type="scientific">Neophaeococcomyces mojaviensis</name>
    <dbReference type="NCBI Taxonomy" id="3383035"/>
    <lineage>
        <taxon>Eukaryota</taxon>
        <taxon>Fungi</taxon>
        <taxon>Dikarya</taxon>
        <taxon>Ascomycota</taxon>
        <taxon>Pezizomycotina</taxon>
        <taxon>Eurotiomycetes</taxon>
        <taxon>Chaetothyriomycetidae</taxon>
        <taxon>Chaetothyriales</taxon>
        <taxon>Chaetothyriales incertae sedis</taxon>
        <taxon>Neophaeococcomyces</taxon>
    </lineage>
</organism>
<sequence length="533" mass="59029">MPQGPGKSRRSLLFVPQGQQAREVQGFRAHMTNSVYYGAITEDQTLTEGPSQGVNHRRSRRHGESTISPEIAPQHTAPDELKLSWEGDPRSDIFLRANFQSQDQSSGKKASITHKAEEEHTQETSSSASAHQHSENADQVLAPSPSGAYDQLPADIDDDARQLLQSFVSSYQPQPFVSSSWQRQAAVPVVLAHSPALYWGLAMMAIAQKTDVDSVFTYRSRIISELQRSIDDPSSRYGDSVLTGIACLISIQSVQEDSSEENLSNRGDDEEVASWEQCIPHAQAFWTVLRDRKNHAGSPSDPVIAPFVNYLMIFAARGFTCHVRANESDRVLWQPKLTLTTQRLRKLQDLATALADGSSEVRTLLQDADKNVEERKSSKEFLTMACGNTTDQFYQIFNLCYLSVALIMSVSDGNNKEKTASFYILVASLTSKFQDPHNSRRLPCELAWIIMSTAQDFGNRLPGAEDYVSVCITMLHATALLSATGMSEVLRFLRELVSSAIDSGPIAELSENVFAELDSLMIMDDPEAANIEE</sequence>
<comment type="caution">
    <text evidence="1">The sequence shown here is derived from an EMBL/GenBank/DDBJ whole genome shotgun (WGS) entry which is preliminary data.</text>
</comment>
<accession>A0ACC3AJF0</accession>
<evidence type="ECO:0000313" key="2">
    <source>
        <dbReference type="Proteomes" id="UP001172386"/>
    </source>
</evidence>
<proteinExistence type="predicted"/>
<gene>
    <name evidence="1" type="ORF">H2198_000608</name>
</gene>
<keyword evidence="2" id="KW-1185">Reference proteome</keyword>
<dbReference type="EMBL" id="JAPDRQ010000006">
    <property type="protein sequence ID" value="KAJ9663848.1"/>
    <property type="molecule type" value="Genomic_DNA"/>
</dbReference>
<evidence type="ECO:0000313" key="1">
    <source>
        <dbReference type="EMBL" id="KAJ9663848.1"/>
    </source>
</evidence>
<dbReference type="Proteomes" id="UP001172386">
    <property type="component" value="Unassembled WGS sequence"/>
</dbReference>
<protein>
    <submittedName>
        <fullName evidence="1">Uncharacterized protein</fullName>
    </submittedName>
</protein>